<keyword evidence="1 3" id="KW-0489">Methyltransferase</keyword>
<dbReference type="EMBL" id="JAEMOS010000004">
    <property type="protein sequence ID" value="MBJ7265679.1"/>
    <property type="molecule type" value="Genomic_DNA"/>
</dbReference>
<keyword evidence="1" id="KW-0698">rRNA processing</keyword>
<dbReference type="EMBL" id="JAEMOP010000002">
    <property type="protein sequence ID" value="MBJ7314431.1"/>
    <property type="molecule type" value="Genomic_DNA"/>
</dbReference>
<comment type="catalytic activity">
    <reaction evidence="1">
        <text>adenosine(2030) in 23S rRNA + S-adenosyl-L-methionine = N(6)-methyladenosine(2030) in 23S rRNA + S-adenosyl-L-homocysteine + H(+)</text>
        <dbReference type="Rhea" id="RHEA:43736"/>
        <dbReference type="Rhea" id="RHEA-COMP:10668"/>
        <dbReference type="Rhea" id="RHEA-COMP:10669"/>
        <dbReference type="ChEBI" id="CHEBI:15378"/>
        <dbReference type="ChEBI" id="CHEBI:57856"/>
        <dbReference type="ChEBI" id="CHEBI:59789"/>
        <dbReference type="ChEBI" id="CHEBI:74411"/>
        <dbReference type="ChEBI" id="CHEBI:74449"/>
        <dbReference type="EC" id="2.1.1.266"/>
    </reaction>
</comment>
<evidence type="ECO:0000313" key="4">
    <source>
        <dbReference type="Proteomes" id="UP000621390"/>
    </source>
</evidence>
<dbReference type="Proteomes" id="UP000655994">
    <property type="component" value="Unassembled WGS sequence"/>
</dbReference>
<keyword evidence="1" id="KW-0694">RNA-binding</keyword>
<organism evidence="3 4">
    <name type="scientific">Idiomarina abyssalis</name>
    <dbReference type="NCBI Taxonomy" id="86102"/>
    <lineage>
        <taxon>Bacteria</taxon>
        <taxon>Pseudomonadati</taxon>
        <taxon>Pseudomonadota</taxon>
        <taxon>Gammaproteobacteria</taxon>
        <taxon>Alteromonadales</taxon>
        <taxon>Idiomarinaceae</taxon>
        <taxon>Idiomarina</taxon>
    </lineage>
</organism>
<dbReference type="Gene3D" id="3.40.50.150">
    <property type="entry name" value="Vaccinia Virus protein VP39"/>
    <property type="match status" value="1"/>
</dbReference>
<dbReference type="HAMAP" id="MF_00934">
    <property type="entry name" value="23SrRNA_methyltr_J"/>
    <property type="match status" value="1"/>
</dbReference>
<gene>
    <name evidence="1" type="primary">rlmJ</name>
    <name evidence="2" type="ORF">JHC10_01840</name>
    <name evidence="3" type="ORF">JHC11_00255</name>
</gene>
<name>A0A8I1KCY7_9GAMM</name>
<feature type="active site" description="Proton acceptor" evidence="1">
    <location>
        <position position="166"/>
    </location>
</feature>
<comment type="caution">
    <text evidence="3">The sequence shown here is derived from an EMBL/GenBank/DDBJ whole genome shotgun (WGS) entry which is preliminary data.</text>
</comment>
<keyword evidence="5" id="KW-1185">Reference proteome</keyword>
<dbReference type="PANTHER" id="PTHR37426">
    <property type="entry name" value="RIBOSOMAL RNA LARGE SUBUNIT METHYLTRANSFERASE J"/>
    <property type="match status" value="1"/>
</dbReference>
<dbReference type="InterPro" id="IPR007473">
    <property type="entry name" value="RlmJ"/>
</dbReference>
<dbReference type="AlphaFoldDB" id="A0A8I1KCY7"/>
<dbReference type="Pfam" id="PF04378">
    <property type="entry name" value="RsmJ"/>
    <property type="match status" value="1"/>
</dbReference>
<feature type="binding site" evidence="1">
    <location>
        <position position="118"/>
    </location>
    <ligand>
        <name>S-adenosyl-L-methionine</name>
        <dbReference type="ChEBI" id="CHEBI:59789"/>
    </ligand>
</feature>
<comment type="function">
    <text evidence="1">Specifically methylates the adenine in position 2030 of 23S rRNA.</text>
</comment>
<feature type="binding site" evidence="1">
    <location>
        <position position="18"/>
    </location>
    <ligand>
        <name>S-adenosyl-L-methionine</name>
        <dbReference type="ChEBI" id="CHEBI:59789"/>
    </ligand>
</feature>
<feature type="binding site" evidence="1">
    <location>
        <position position="41"/>
    </location>
    <ligand>
        <name>S-adenosyl-L-methionine</name>
        <dbReference type="ChEBI" id="CHEBI:59789"/>
    </ligand>
</feature>
<dbReference type="PANTHER" id="PTHR37426:SF1">
    <property type="entry name" value="RIBOSOMAL RNA LARGE SUBUNIT METHYLTRANSFERASE J"/>
    <property type="match status" value="1"/>
</dbReference>
<accession>A0A8I1KCY7</accession>
<dbReference type="SUPFAM" id="SSF53335">
    <property type="entry name" value="S-adenosyl-L-methionine-dependent methyltransferases"/>
    <property type="match status" value="1"/>
</dbReference>
<proteinExistence type="inferred from homology"/>
<reference evidence="3 5" key="1">
    <citation type="submission" date="2020-09" db="EMBL/GenBank/DDBJ databases">
        <title>Draft Genomes of Bacterial Isolates from North Pond Shallow Sediments.</title>
        <authorList>
            <person name="Kiel Reese B."/>
            <person name="Mullis M."/>
            <person name="Weisend R.E."/>
        </authorList>
    </citation>
    <scope>NUCLEOTIDE SEQUENCE</scope>
    <source>
        <strain evidence="3">KJE-2</strain>
        <strain evidence="2 5">KJE-3</strain>
    </source>
</reference>
<protein>
    <recommendedName>
        <fullName evidence="1">Ribosomal RNA large subunit methyltransferase J</fullName>
        <ecNumber evidence="1">2.1.1.266</ecNumber>
    </recommendedName>
    <alternativeName>
        <fullName evidence="1">23S rRNA (adenine(2030)-N6)-methyltransferase</fullName>
    </alternativeName>
    <alternativeName>
        <fullName evidence="1">23S rRNA m6A2030 methyltransferase</fullName>
    </alternativeName>
</protein>
<dbReference type="GO" id="GO:0036307">
    <property type="term" value="F:23S rRNA (adenine(2030)-N(6))-methyltransferase activity"/>
    <property type="evidence" value="ECO:0007669"/>
    <property type="project" value="UniProtKB-UniRule"/>
</dbReference>
<dbReference type="Proteomes" id="UP000621390">
    <property type="component" value="Unassembled WGS sequence"/>
</dbReference>
<evidence type="ECO:0000256" key="1">
    <source>
        <dbReference type="HAMAP-Rule" id="MF_00934"/>
    </source>
</evidence>
<dbReference type="GO" id="GO:0070475">
    <property type="term" value="P:rRNA base methylation"/>
    <property type="evidence" value="ECO:0007669"/>
    <property type="project" value="UniProtKB-UniRule"/>
</dbReference>
<feature type="site" description="Interaction with substrate rRNA" evidence="1">
    <location>
        <position position="3"/>
    </location>
</feature>
<feature type="binding site" evidence="1">
    <location>
        <position position="100"/>
    </location>
    <ligand>
        <name>S-adenosyl-L-methionine</name>
        <dbReference type="ChEBI" id="CHEBI:59789"/>
    </ligand>
</feature>
<sequence length="283" mass="31922">MNYRHIFHAGNFADVFKHLLQARALEYFQQKNKPYFVLDTHGGIGYYDLQGDEAVRTAEAEQGIVRFAEQAADEPLAKQYLRIVSGLNPGSESLCYYPGSPVLTSEFLREGDRLVVCELHKEDAETLKQTPLGRHQQVQVLAPVNGYEAVRSQLPPIEKRGLVLIDPPFENTSEFDDVVDALKQGLKRWKSGSFAVWYPIKDELKTAAFHRDVAALPGIPKTMIMELNIRTNDERKGLHGCGFLWVNPPYGVVQDSEQLLPLLCKTLAQDKGANFHSRWLVGE</sequence>
<dbReference type="GO" id="GO:0003723">
    <property type="term" value="F:RNA binding"/>
    <property type="evidence" value="ECO:0007669"/>
    <property type="project" value="UniProtKB-UniRule"/>
</dbReference>
<comment type="similarity">
    <text evidence="1">Belongs to the RlmJ family.</text>
</comment>
<comment type="subunit">
    <text evidence="1">Monomer.</text>
</comment>
<dbReference type="OrthoDB" id="9791274at2"/>
<dbReference type="RefSeq" id="WP_054490220.1">
    <property type="nucleotide sequence ID" value="NZ_FPBE01000005.1"/>
</dbReference>
<keyword evidence="1" id="KW-0949">S-adenosyl-L-methionine</keyword>
<feature type="binding site" evidence="1">
    <location>
        <position position="166"/>
    </location>
    <ligand>
        <name>S-adenosyl-L-methionine</name>
        <dbReference type="ChEBI" id="CHEBI:59789"/>
    </ligand>
</feature>
<keyword evidence="1 3" id="KW-0808">Transferase</keyword>
<evidence type="ECO:0000313" key="2">
    <source>
        <dbReference type="EMBL" id="MBJ7265679.1"/>
    </source>
</evidence>
<feature type="binding site" evidence="1">
    <location>
        <begin position="145"/>
        <end position="146"/>
    </location>
    <ligand>
        <name>S-adenosyl-L-methionine</name>
        <dbReference type="ChEBI" id="CHEBI:59789"/>
    </ligand>
</feature>
<dbReference type="InterPro" id="IPR029063">
    <property type="entry name" value="SAM-dependent_MTases_sf"/>
</dbReference>
<dbReference type="GO" id="GO:0005829">
    <property type="term" value="C:cytosol"/>
    <property type="evidence" value="ECO:0007669"/>
    <property type="project" value="TreeGrafter"/>
</dbReference>
<dbReference type="EC" id="2.1.1.266" evidence="1"/>
<evidence type="ECO:0000313" key="3">
    <source>
        <dbReference type="EMBL" id="MBJ7314431.1"/>
    </source>
</evidence>
<evidence type="ECO:0000313" key="5">
    <source>
        <dbReference type="Proteomes" id="UP000655994"/>
    </source>
</evidence>